<dbReference type="EMBL" id="LTAO01000012">
    <property type="protein sequence ID" value="KYG31784.1"/>
    <property type="molecule type" value="Genomic_DNA"/>
</dbReference>
<name>A0A161PG90_9BACI</name>
<dbReference type="AlphaFoldDB" id="A0A161PG90"/>
<feature type="DNA-binding region" description="H-T-H motif" evidence="2">
    <location>
        <begin position="29"/>
        <end position="48"/>
    </location>
</feature>
<keyword evidence="1 2" id="KW-0238">DNA-binding</keyword>
<dbReference type="SUPFAM" id="SSF46689">
    <property type="entry name" value="Homeodomain-like"/>
    <property type="match status" value="1"/>
</dbReference>
<organism evidence="4 5">
    <name type="scientific">Alkalihalobacillus trypoxylicola</name>
    <dbReference type="NCBI Taxonomy" id="519424"/>
    <lineage>
        <taxon>Bacteria</taxon>
        <taxon>Bacillati</taxon>
        <taxon>Bacillota</taxon>
        <taxon>Bacilli</taxon>
        <taxon>Bacillales</taxon>
        <taxon>Bacillaceae</taxon>
        <taxon>Alkalihalobacillus</taxon>
    </lineage>
</organism>
<dbReference type="InterPro" id="IPR001647">
    <property type="entry name" value="HTH_TetR"/>
</dbReference>
<dbReference type="GO" id="GO:0003677">
    <property type="term" value="F:DNA binding"/>
    <property type="evidence" value="ECO:0007669"/>
    <property type="project" value="UniProtKB-UniRule"/>
</dbReference>
<dbReference type="Proteomes" id="UP000075806">
    <property type="component" value="Unassembled WGS sequence"/>
</dbReference>
<dbReference type="OrthoDB" id="66596at2"/>
<evidence type="ECO:0000313" key="5">
    <source>
        <dbReference type="Proteomes" id="UP000075806"/>
    </source>
</evidence>
<evidence type="ECO:0000256" key="2">
    <source>
        <dbReference type="PROSITE-ProRule" id="PRU00335"/>
    </source>
</evidence>
<dbReference type="Gene3D" id="1.10.357.10">
    <property type="entry name" value="Tetracycline Repressor, domain 2"/>
    <property type="match status" value="1"/>
</dbReference>
<evidence type="ECO:0000313" key="4">
    <source>
        <dbReference type="EMBL" id="KYG31784.1"/>
    </source>
</evidence>
<evidence type="ECO:0000259" key="3">
    <source>
        <dbReference type="PROSITE" id="PS50977"/>
    </source>
</evidence>
<feature type="domain" description="HTH tetR-type" evidence="3">
    <location>
        <begin position="6"/>
        <end position="66"/>
    </location>
</feature>
<proteinExistence type="predicted"/>
<dbReference type="PROSITE" id="PS50977">
    <property type="entry name" value="HTH_TETR_2"/>
    <property type="match status" value="1"/>
</dbReference>
<evidence type="ECO:0000256" key="1">
    <source>
        <dbReference type="ARBA" id="ARBA00023125"/>
    </source>
</evidence>
<comment type="caution">
    <text evidence="4">The sequence shown here is derived from an EMBL/GenBank/DDBJ whole genome shotgun (WGS) entry which is preliminary data.</text>
</comment>
<sequence length="191" mass="21606">MPPKKKFSKEQIVDAAFEIARVEGLSKITIRKVADKLGSSIAPIYVNFNDVEELINDVVKKMITINQQMILEQNSGDTFRDIGIASLRFASEYSVLFNELMMKQNEYLKDYNQEIGNDLVSMMKESVTLEGFTDEELMNILLKMRIFQGGLSIMVANGLLPKDFTNDKVVELLDSTAEDVIVAARLRKNSK</sequence>
<accession>A0A161PG90</accession>
<dbReference type="InterPro" id="IPR009057">
    <property type="entry name" value="Homeodomain-like_sf"/>
</dbReference>
<gene>
    <name evidence="4" type="ORF">AZF04_03095</name>
</gene>
<protein>
    <submittedName>
        <fullName evidence="4">TetR family transcriptional regulator</fullName>
    </submittedName>
</protein>
<dbReference type="RefSeq" id="WP_061948167.1">
    <property type="nucleotide sequence ID" value="NZ_LTAO01000012.1"/>
</dbReference>
<reference evidence="4" key="1">
    <citation type="submission" date="2016-02" db="EMBL/GenBank/DDBJ databases">
        <title>Genome sequence of Bacillus trypoxylicola KCTC 13244(T).</title>
        <authorList>
            <person name="Jeong H."/>
            <person name="Park S.-H."/>
            <person name="Choi S.-K."/>
        </authorList>
    </citation>
    <scope>NUCLEOTIDE SEQUENCE [LARGE SCALE GENOMIC DNA]</scope>
    <source>
        <strain evidence="4">KCTC 13244</strain>
    </source>
</reference>
<keyword evidence="5" id="KW-1185">Reference proteome</keyword>
<dbReference type="STRING" id="519424.AZF04_03095"/>